<dbReference type="GO" id="GO:0006412">
    <property type="term" value="P:translation"/>
    <property type="evidence" value="ECO:0007669"/>
    <property type="project" value="InterPro"/>
</dbReference>
<dbReference type="EMBL" id="KT698863">
    <property type="protein sequence ID" value="AMP18867.1"/>
    <property type="molecule type" value="Genomic_DNA"/>
</dbReference>
<accession>A0A1C8FN43</accession>
<feature type="non-terminal residue" evidence="5">
    <location>
        <position position="139"/>
    </location>
</feature>
<keyword evidence="5" id="KW-0150">Chloroplast</keyword>
<dbReference type="PANTHER" id="PTHR11759">
    <property type="entry name" value="40S RIBOSOMAL PROTEIN S14/30S RIBOSOMAL PROTEIN S11"/>
    <property type="match status" value="1"/>
</dbReference>
<keyword evidence="5" id="KW-0934">Plastid</keyword>
<sequence>MAKTLRRYSSNRNRRTRLRKKGRKKSKRIFQIFFCPPNTNVTITHVRGRVLSWPSPGTCGFKGTTRGTPFAAQPPAGNAIHTVVDQGMHRAEVLIKGPGPPTNPALRAIHTSGILFSFILHVTPLPHHRCTPPKKRRSR</sequence>
<evidence type="ECO:0000256" key="3">
    <source>
        <dbReference type="ARBA" id="ARBA00023274"/>
    </source>
</evidence>
<keyword evidence="2 5" id="KW-0689">Ribosomal protein</keyword>
<evidence type="ECO:0000256" key="4">
    <source>
        <dbReference type="SAM" id="MobiDB-lite"/>
    </source>
</evidence>
<evidence type="ECO:0000256" key="1">
    <source>
        <dbReference type="ARBA" id="ARBA00006194"/>
    </source>
</evidence>
<dbReference type="SUPFAM" id="SSF53137">
    <property type="entry name" value="Translational machinery components"/>
    <property type="match status" value="1"/>
</dbReference>
<proteinExistence type="inferred from homology"/>
<dbReference type="GO" id="GO:1990904">
    <property type="term" value="C:ribonucleoprotein complex"/>
    <property type="evidence" value="ECO:0007669"/>
    <property type="project" value="UniProtKB-KW"/>
</dbReference>
<organism evidence="5">
    <name type="scientific">Rhamnus pentapomica</name>
    <dbReference type="NCBI Taxonomy" id="1630245"/>
    <lineage>
        <taxon>Eukaryota</taxon>
        <taxon>Viridiplantae</taxon>
        <taxon>Streptophyta</taxon>
        <taxon>Embryophyta</taxon>
        <taxon>Tracheophyta</taxon>
        <taxon>Spermatophyta</taxon>
        <taxon>Magnoliopsida</taxon>
        <taxon>eudicotyledons</taxon>
        <taxon>Gunneridae</taxon>
        <taxon>Pentapetalae</taxon>
        <taxon>rosids</taxon>
        <taxon>fabids</taxon>
        <taxon>Rosales</taxon>
        <taxon>Rhamnaceae</taxon>
        <taxon>rhamnoid group</taxon>
        <taxon>Rhamneae</taxon>
        <taxon>Rhamnus</taxon>
    </lineage>
</organism>
<evidence type="ECO:0000256" key="2">
    <source>
        <dbReference type="ARBA" id="ARBA00022980"/>
    </source>
</evidence>
<evidence type="ECO:0000313" key="5">
    <source>
        <dbReference type="EMBL" id="AMP18867.1"/>
    </source>
</evidence>
<keyword evidence="3" id="KW-0687">Ribonucleoprotein</keyword>
<feature type="region of interest" description="Disordered" evidence="4">
    <location>
        <begin position="1"/>
        <end position="25"/>
    </location>
</feature>
<protein>
    <submittedName>
        <fullName evidence="5">Ribosomal protein S11</fullName>
    </submittedName>
</protein>
<dbReference type="InterPro" id="IPR001971">
    <property type="entry name" value="Ribosomal_uS11"/>
</dbReference>
<dbReference type="Pfam" id="PF00411">
    <property type="entry name" value="Ribosomal_S11"/>
    <property type="match status" value="1"/>
</dbReference>
<comment type="similarity">
    <text evidence="1">Belongs to the universal ribosomal protein uS11 family.</text>
</comment>
<dbReference type="GO" id="GO:0005840">
    <property type="term" value="C:ribosome"/>
    <property type="evidence" value="ECO:0007669"/>
    <property type="project" value="UniProtKB-KW"/>
</dbReference>
<geneLocation type="chloroplast" evidence="5"/>
<name>A0A1C8FN43_9ROSA</name>
<dbReference type="HAMAP" id="MF_01310">
    <property type="entry name" value="Ribosomal_uS11"/>
    <property type="match status" value="1"/>
</dbReference>
<dbReference type="InterPro" id="IPR036967">
    <property type="entry name" value="Ribosomal_uS11_sf"/>
</dbReference>
<dbReference type="GO" id="GO:0003735">
    <property type="term" value="F:structural constituent of ribosome"/>
    <property type="evidence" value="ECO:0007669"/>
    <property type="project" value="InterPro"/>
</dbReference>
<gene>
    <name evidence="5" type="primary">rps11</name>
</gene>
<dbReference type="Gene3D" id="3.30.420.80">
    <property type="entry name" value="Ribosomal protein S11"/>
    <property type="match status" value="1"/>
</dbReference>
<feature type="compositionally biased region" description="Basic residues" evidence="4">
    <location>
        <begin position="12"/>
        <end position="25"/>
    </location>
</feature>
<dbReference type="AlphaFoldDB" id="A0A1C8FN43"/>
<dbReference type="PIRSF" id="PIRSF002131">
    <property type="entry name" value="Ribosomal_S11"/>
    <property type="match status" value="1"/>
</dbReference>
<reference evidence="5" key="1">
    <citation type="submission" date="2015-09" db="EMBL/GenBank/DDBJ databases">
        <authorList>
            <person name="Jackson K.R."/>
            <person name="Lunt B.L."/>
            <person name="Fisher J.N.B."/>
            <person name="Gardner A.V."/>
            <person name="Bailey M.E."/>
            <person name="Deus L.M."/>
            <person name="Earl A.S."/>
            <person name="Gibby P.D."/>
            <person name="Hartmann K.A."/>
            <person name="Liu J.E."/>
            <person name="Manci A.M."/>
            <person name="Nielsen D.A."/>
            <person name="Solomon M.B."/>
            <person name="Breakwell D.P."/>
            <person name="Burnett S.H."/>
            <person name="Grose J.H."/>
        </authorList>
    </citation>
    <scope>NUCLEOTIDE SEQUENCE</scope>
</reference>